<accession>A0A8H6G1I4</accession>
<dbReference type="AlphaFoldDB" id="A0A8H6G1I4"/>
<dbReference type="GeneID" id="59284969"/>
<dbReference type="OrthoDB" id="5428693at2759"/>
<dbReference type="Proteomes" id="UP000578531">
    <property type="component" value="Unassembled WGS sequence"/>
</dbReference>
<evidence type="ECO:0000313" key="2">
    <source>
        <dbReference type="EMBL" id="KAF6238794.1"/>
    </source>
</evidence>
<reference evidence="2 3" key="1">
    <citation type="journal article" date="2020" name="Genomics">
        <title>Complete, high-quality genomes from long-read metagenomic sequencing of two wolf lichen thalli reveals enigmatic genome architecture.</title>
        <authorList>
            <person name="McKenzie S.K."/>
            <person name="Walston R.F."/>
            <person name="Allen J.L."/>
        </authorList>
    </citation>
    <scope>NUCLEOTIDE SEQUENCE [LARGE SCALE GENOMIC DNA]</scope>
    <source>
        <strain evidence="2">WasteWater2</strain>
    </source>
</reference>
<keyword evidence="3" id="KW-1185">Reference proteome</keyword>
<organism evidence="2 3">
    <name type="scientific">Letharia columbiana</name>
    <dbReference type="NCBI Taxonomy" id="112416"/>
    <lineage>
        <taxon>Eukaryota</taxon>
        <taxon>Fungi</taxon>
        <taxon>Dikarya</taxon>
        <taxon>Ascomycota</taxon>
        <taxon>Pezizomycotina</taxon>
        <taxon>Lecanoromycetes</taxon>
        <taxon>OSLEUM clade</taxon>
        <taxon>Lecanoromycetidae</taxon>
        <taxon>Lecanorales</taxon>
        <taxon>Lecanorineae</taxon>
        <taxon>Parmeliaceae</taxon>
        <taxon>Letharia</taxon>
    </lineage>
</organism>
<protein>
    <submittedName>
        <fullName evidence="2">Uncharacterized protein</fullName>
    </submittedName>
</protein>
<gene>
    <name evidence="2" type="ORF">HO173_003301</name>
</gene>
<dbReference type="EMBL" id="JACCJC010000008">
    <property type="protein sequence ID" value="KAF6238794.1"/>
    <property type="molecule type" value="Genomic_DNA"/>
</dbReference>
<dbReference type="RefSeq" id="XP_037168093.1">
    <property type="nucleotide sequence ID" value="XM_037305228.1"/>
</dbReference>
<name>A0A8H6G1I4_9LECA</name>
<comment type="caution">
    <text evidence="2">The sequence shown here is derived from an EMBL/GenBank/DDBJ whole genome shotgun (WGS) entry which is preliminary data.</text>
</comment>
<feature type="region of interest" description="Disordered" evidence="1">
    <location>
        <begin position="95"/>
        <end position="114"/>
    </location>
</feature>
<proteinExistence type="predicted"/>
<evidence type="ECO:0000313" key="3">
    <source>
        <dbReference type="Proteomes" id="UP000578531"/>
    </source>
</evidence>
<sequence>MASLHISQGQSSVQQLRKPNAFDALMKKPSSATQLRPGPLPKPIELRSVRGARISKSSLLRSPKHQLLTHIPHIDEESLFTEFEAQRAAYANALPEHESPQNRNDGCHEEDRRRVSYTREQKLAAVSYAMTTRNPDLRTGELKPISKYLAAKNLKITIPMLKNWMANQVDI</sequence>
<evidence type="ECO:0000256" key="1">
    <source>
        <dbReference type="SAM" id="MobiDB-lite"/>
    </source>
</evidence>